<dbReference type="Gene3D" id="3.30.160.160">
    <property type="entry name" value="YegP-like"/>
    <property type="match status" value="1"/>
</dbReference>
<evidence type="ECO:0000259" key="1">
    <source>
        <dbReference type="Pfam" id="PF07411"/>
    </source>
</evidence>
<name>A0A1I4AUB7_9PSEU</name>
<dbReference type="Pfam" id="PF07411">
    <property type="entry name" value="DUF1508"/>
    <property type="match status" value="1"/>
</dbReference>
<evidence type="ECO:0000313" key="2">
    <source>
        <dbReference type="EMBL" id="SFK60138.1"/>
    </source>
</evidence>
<feature type="domain" description="DUF1508" evidence="1">
    <location>
        <begin position="10"/>
        <end position="54"/>
    </location>
</feature>
<evidence type="ECO:0000313" key="3">
    <source>
        <dbReference type="Proteomes" id="UP000199025"/>
    </source>
</evidence>
<gene>
    <name evidence="2" type="ORF">SAMN05421835_12563</name>
</gene>
<accession>A0A1I4AUB7</accession>
<dbReference type="EMBL" id="FORP01000025">
    <property type="protein sequence ID" value="SFK60138.1"/>
    <property type="molecule type" value="Genomic_DNA"/>
</dbReference>
<keyword evidence="3" id="KW-1185">Reference proteome</keyword>
<dbReference type="SUPFAM" id="SSF160113">
    <property type="entry name" value="YegP-like"/>
    <property type="match status" value="1"/>
</dbReference>
<protein>
    <submittedName>
        <fullName evidence="2">Uncharacterized conserved protein YegP, UPF0339 family</fullName>
    </submittedName>
</protein>
<proteinExistence type="predicted"/>
<dbReference type="InterPro" id="IPR010879">
    <property type="entry name" value="DUF1508"/>
</dbReference>
<dbReference type="AlphaFoldDB" id="A0A1I4AUB7"/>
<dbReference type="Proteomes" id="UP000199025">
    <property type="component" value="Unassembled WGS sequence"/>
</dbReference>
<reference evidence="2 3" key="1">
    <citation type="submission" date="2016-10" db="EMBL/GenBank/DDBJ databases">
        <authorList>
            <person name="de Groot N.N."/>
        </authorList>
    </citation>
    <scope>NUCLEOTIDE SEQUENCE [LARGE SCALE GENOMIC DNA]</scope>
    <source>
        <strain evidence="2 3">DSM 44468</strain>
    </source>
</reference>
<sequence length="55" mass="6155">MKFKISPSGAQWYFRIFVTGNSHVLATSELYHNKADARHAAQLIIDNAGSGYIEE</sequence>
<organism evidence="2 3">
    <name type="scientific">Amycolatopsis sacchari</name>
    <dbReference type="NCBI Taxonomy" id="115433"/>
    <lineage>
        <taxon>Bacteria</taxon>
        <taxon>Bacillati</taxon>
        <taxon>Actinomycetota</taxon>
        <taxon>Actinomycetes</taxon>
        <taxon>Pseudonocardiales</taxon>
        <taxon>Pseudonocardiaceae</taxon>
        <taxon>Amycolatopsis</taxon>
    </lineage>
</organism>
<dbReference type="RefSeq" id="WP_177228935.1">
    <property type="nucleotide sequence ID" value="NZ_CBDRCA010000002.1"/>
</dbReference>
<dbReference type="InterPro" id="IPR036913">
    <property type="entry name" value="YegP-like_sf"/>
</dbReference>